<gene>
    <name evidence="3" type="ORF">XAT740_LOCUS25454</name>
</gene>
<dbReference type="AlphaFoldDB" id="A0A814YYU4"/>
<organism evidence="3 4">
    <name type="scientific">Adineta ricciae</name>
    <name type="common">Rotifer</name>
    <dbReference type="NCBI Taxonomy" id="249248"/>
    <lineage>
        <taxon>Eukaryota</taxon>
        <taxon>Metazoa</taxon>
        <taxon>Spiralia</taxon>
        <taxon>Gnathifera</taxon>
        <taxon>Rotifera</taxon>
        <taxon>Eurotatoria</taxon>
        <taxon>Bdelloidea</taxon>
        <taxon>Adinetida</taxon>
        <taxon>Adinetidae</taxon>
        <taxon>Adineta</taxon>
    </lineage>
</organism>
<dbReference type="PANTHER" id="PTHR11328:SF28">
    <property type="entry name" value="MAJOR FACILITATOR SUPERFAMILY DOMAIN-CONTAINING PROTEIN 12"/>
    <property type="match status" value="1"/>
</dbReference>
<sequence length="494" mass="55301">MDPIVSQADIVSKKSKFAYSVGHVLNDLSASMWFSYLLVFYHRVVNFSNASAGYLLLIGQIADALATTFVGFESDRTRKGLFHYGRRKTWHLIGVICVLGSFPFCFNLCVGCRHSDLWAQFIYYTMFIIIFQFGWSCSQITHLAMINELTHKDGERVALNSYRYAWTVISNIFVYAIASVLLGVHSGNDKTDITPADAHIFRSLTLIVVGIGLLCVIIFHVGLKESELPAEDTEHRLQLSLTSSGRLKRMTWKCFLREKEFYQCALIWMFIRVILNVTQVFLPLYIIDTISTLDRMYVAIAPLCSYVSGLLASFPMRAINKRLGRKITMILGLFFVFASTVLFWCIFEMAPTIPIQATLILGCVLLGIGTSTTNICSFSLTSDLIGLNTECGAFVYGIMSFADKLANGVTIAAIQQFNPCTANTTVQCALYYRQILSFIPAGVAVLTIVMTVSLWKANIGGNRHEIVTSERTKLLPYKSNLNDAEYDERTPLVA</sequence>
<dbReference type="InterPro" id="IPR039672">
    <property type="entry name" value="MFS_2"/>
</dbReference>
<dbReference type="SUPFAM" id="SSF103473">
    <property type="entry name" value="MFS general substrate transporter"/>
    <property type="match status" value="1"/>
</dbReference>
<evidence type="ECO:0000313" key="3">
    <source>
        <dbReference type="EMBL" id="CAF1235481.1"/>
    </source>
</evidence>
<feature type="transmembrane region" description="Helical" evidence="2">
    <location>
        <begin position="297"/>
        <end position="315"/>
    </location>
</feature>
<reference evidence="3" key="1">
    <citation type="submission" date="2021-02" db="EMBL/GenBank/DDBJ databases">
        <authorList>
            <person name="Nowell W R."/>
        </authorList>
    </citation>
    <scope>NUCLEOTIDE SEQUENCE</scope>
</reference>
<keyword evidence="2" id="KW-1133">Transmembrane helix</keyword>
<evidence type="ECO:0008006" key="5">
    <source>
        <dbReference type="Google" id="ProtNLM"/>
    </source>
</evidence>
<feature type="transmembrane region" description="Helical" evidence="2">
    <location>
        <begin position="20"/>
        <end position="41"/>
    </location>
</feature>
<keyword evidence="2" id="KW-0812">Transmembrane</keyword>
<comment type="similarity">
    <text evidence="1">Belongs to the major facilitator superfamily.</text>
</comment>
<dbReference type="FunFam" id="1.20.1250.20:FF:000431">
    <property type="entry name" value="Predicted protein"/>
    <property type="match status" value="1"/>
</dbReference>
<dbReference type="Proteomes" id="UP000663828">
    <property type="component" value="Unassembled WGS sequence"/>
</dbReference>
<dbReference type="InterPro" id="IPR036259">
    <property type="entry name" value="MFS_trans_sf"/>
</dbReference>
<name>A0A814YYU4_ADIRI</name>
<dbReference type="CDD" id="cd17491">
    <property type="entry name" value="MFS_MFSD12"/>
    <property type="match status" value="1"/>
</dbReference>
<feature type="transmembrane region" description="Helical" evidence="2">
    <location>
        <begin position="327"/>
        <end position="347"/>
    </location>
</feature>
<feature type="transmembrane region" description="Helical" evidence="2">
    <location>
        <begin position="92"/>
        <end position="110"/>
    </location>
</feature>
<evidence type="ECO:0000256" key="1">
    <source>
        <dbReference type="ARBA" id="ARBA00008335"/>
    </source>
</evidence>
<comment type="caution">
    <text evidence="3">The sequence shown here is derived from an EMBL/GenBank/DDBJ whole genome shotgun (WGS) entry which is preliminary data.</text>
</comment>
<feature type="transmembrane region" description="Helical" evidence="2">
    <location>
        <begin position="164"/>
        <end position="184"/>
    </location>
</feature>
<dbReference type="Gene3D" id="1.20.1250.20">
    <property type="entry name" value="MFS general substrate transporter like domains"/>
    <property type="match status" value="1"/>
</dbReference>
<feature type="transmembrane region" description="Helical" evidence="2">
    <location>
        <begin position="359"/>
        <end position="380"/>
    </location>
</feature>
<dbReference type="GO" id="GO:0015293">
    <property type="term" value="F:symporter activity"/>
    <property type="evidence" value="ECO:0007669"/>
    <property type="project" value="InterPro"/>
</dbReference>
<dbReference type="GO" id="GO:0008643">
    <property type="term" value="P:carbohydrate transport"/>
    <property type="evidence" value="ECO:0007669"/>
    <property type="project" value="InterPro"/>
</dbReference>
<dbReference type="GO" id="GO:0005886">
    <property type="term" value="C:plasma membrane"/>
    <property type="evidence" value="ECO:0007669"/>
    <property type="project" value="TreeGrafter"/>
</dbReference>
<feature type="transmembrane region" description="Helical" evidence="2">
    <location>
        <begin position="53"/>
        <end position="72"/>
    </location>
</feature>
<feature type="transmembrane region" description="Helical" evidence="2">
    <location>
        <begin position="122"/>
        <end position="144"/>
    </location>
</feature>
<dbReference type="Pfam" id="PF13347">
    <property type="entry name" value="MFS_2"/>
    <property type="match status" value="1"/>
</dbReference>
<feature type="transmembrane region" description="Helical" evidence="2">
    <location>
        <begin position="204"/>
        <end position="223"/>
    </location>
</feature>
<evidence type="ECO:0000313" key="4">
    <source>
        <dbReference type="Proteomes" id="UP000663828"/>
    </source>
</evidence>
<feature type="transmembrane region" description="Helical" evidence="2">
    <location>
        <begin position="435"/>
        <end position="455"/>
    </location>
</feature>
<dbReference type="EMBL" id="CAJNOR010002018">
    <property type="protein sequence ID" value="CAF1235481.1"/>
    <property type="molecule type" value="Genomic_DNA"/>
</dbReference>
<evidence type="ECO:0000256" key="2">
    <source>
        <dbReference type="SAM" id="Phobius"/>
    </source>
</evidence>
<keyword evidence="4" id="KW-1185">Reference proteome</keyword>
<accession>A0A814YYU4</accession>
<dbReference type="PANTHER" id="PTHR11328">
    <property type="entry name" value="MAJOR FACILITATOR SUPERFAMILY DOMAIN-CONTAINING PROTEIN"/>
    <property type="match status" value="1"/>
</dbReference>
<feature type="transmembrane region" description="Helical" evidence="2">
    <location>
        <begin position="265"/>
        <end position="285"/>
    </location>
</feature>
<protein>
    <recommendedName>
        <fullName evidence="5">Major facilitator superfamily domain-containing protein 12-like</fullName>
    </recommendedName>
</protein>
<keyword evidence="2" id="KW-0472">Membrane</keyword>
<proteinExistence type="inferred from homology"/>